<sequence length="547" mass="60861">MKRTKNKFYLLAVLLFFAVIMVAGCSSDKDTSSENEDTDVDNTDTDADSDDDSENNAEVTSEGGDLRVAFYQRPPALDPHVSTSAANNMITRHIFEGLMAPNESGQPVPMLAESVDVSDDGLTYTFNLRQGVTFHNGSPLTSEDVVASMERWLEYNSSISLVYEGSTWTAEDDQTVLLQLEKPTIGVLDTMSAVLQAPVIMPKEVIDNADASGVSEFIGTGPFKFEEWLTDQHVHISKFDDYQPVDIEPSGLSGKKEALVDNIFFEFVTDASTRVAGITSGDYDVAYSIPYDNYDQMEANENINSLIALGSPQFLIFNKKNELFSDQKLRQAVATALNVEEILLAGYVNEDFYELDHGYMSKHTDWYSEAGLEHYNQNDLDKARELLEESSYDGEEFTMLTSSDVPTNYSAAVVIQEQMKQIGVNVKLGDYDWATVSELREDPTEWGFYVNSAAEVNIPAQVLVLGTGMGWGSADDEHLVDLHERILSAASDEEAKELWAELQEYAWSEYMPAVKTGNTYSLNAARDNVEGITLYQSLVLWNTSKKE</sequence>
<feature type="chain" id="PRO_5044325081" evidence="2">
    <location>
        <begin position="24"/>
        <end position="547"/>
    </location>
</feature>
<dbReference type="Gene3D" id="3.10.105.10">
    <property type="entry name" value="Dipeptide-binding Protein, Domain 3"/>
    <property type="match status" value="1"/>
</dbReference>
<dbReference type="InterPro" id="IPR000914">
    <property type="entry name" value="SBP_5_dom"/>
</dbReference>
<feature type="region of interest" description="Disordered" evidence="1">
    <location>
        <begin position="27"/>
        <end position="65"/>
    </location>
</feature>
<protein>
    <submittedName>
        <fullName evidence="4">ABC transporter substrate-binding protein</fullName>
    </submittedName>
</protein>
<reference evidence="4" key="1">
    <citation type="submission" date="2024-07" db="EMBL/GenBank/DDBJ databases">
        <title>Halotolerant mesophilic bacterium Ornithinibacillus sp. 4-3, sp. nov., isolated from soil.</title>
        <authorList>
            <person name="Sidarenka A.V."/>
            <person name="Guliayeva D.E."/>
            <person name="Leanovich S.I."/>
            <person name="Hileuskaya K.S."/>
            <person name="Akhremchuk A.E."/>
            <person name="Sikolenko M.A."/>
            <person name="Valentovich L.N."/>
        </authorList>
    </citation>
    <scope>NUCLEOTIDE SEQUENCE</scope>
    <source>
        <strain evidence="4">4-3</strain>
    </source>
</reference>
<feature type="compositionally biased region" description="Acidic residues" evidence="1">
    <location>
        <begin position="33"/>
        <end position="55"/>
    </location>
</feature>
<keyword evidence="2" id="KW-0732">Signal</keyword>
<feature type="domain" description="Solute-binding protein family 5" evidence="3">
    <location>
        <begin position="106"/>
        <end position="452"/>
    </location>
</feature>
<dbReference type="InterPro" id="IPR039424">
    <property type="entry name" value="SBP_5"/>
</dbReference>
<accession>A0AB39HS33</accession>
<evidence type="ECO:0000259" key="3">
    <source>
        <dbReference type="Pfam" id="PF00496"/>
    </source>
</evidence>
<dbReference type="AlphaFoldDB" id="A0AB39HS33"/>
<dbReference type="Pfam" id="PF00496">
    <property type="entry name" value="SBP_bac_5"/>
    <property type="match status" value="1"/>
</dbReference>
<proteinExistence type="predicted"/>
<evidence type="ECO:0000256" key="1">
    <source>
        <dbReference type="SAM" id="MobiDB-lite"/>
    </source>
</evidence>
<name>A0AB39HS33_9BACI</name>
<dbReference type="RefSeq" id="WP_368654222.1">
    <property type="nucleotide sequence ID" value="NZ_CP162599.1"/>
</dbReference>
<dbReference type="PANTHER" id="PTHR30290">
    <property type="entry name" value="PERIPLASMIC BINDING COMPONENT OF ABC TRANSPORTER"/>
    <property type="match status" value="1"/>
</dbReference>
<organism evidence="4">
    <name type="scientific">Ornithinibacillus sp. 4-3</name>
    <dbReference type="NCBI Taxonomy" id="3231488"/>
    <lineage>
        <taxon>Bacteria</taxon>
        <taxon>Bacillati</taxon>
        <taxon>Bacillota</taxon>
        <taxon>Bacilli</taxon>
        <taxon>Bacillales</taxon>
        <taxon>Bacillaceae</taxon>
        <taxon>Ornithinibacillus</taxon>
    </lineage>
</organism>
<dbReference type="Gene3D" id="3.40.190.10">
    <property type="entry name" value="Periplasmic binding protein-like II"/>
    <property type="match status" value="1"/>
</dbReference>
<dbReference type="CDD" id="cd08502">
    <property type="entry name" value="PBP2_NikA_DppA_OppA_like_16"/>
    <property type="match status" value="1"/>
</dbReference>
<dbReference type="EMBL" id="CP162599">
    <property type="protein sequence ID" value="XDK33544.1"/>
    <property type="molecule type" value="Genomic_DNA"/>
</dbReference>
<evidence type="ECO:0000256" key="2">
    <source>
        <dbReference type="SAM" id="SignalP"/>
    </source>
</evidence>
<dbReference type="GO" id="GO:1904680">
    <property type="term" value="F:peptide transmembrane transporter activity"/>
    <property type="evidence" value="ECO:0007669"/>
    <property type="project" value="TreeGrafter"/>
</dbReference>
<dbReference type="GO" id="GO:0015833">
    <property type="term" value="P:peptide transport"/>
    <property type="evidence" value="ECO:0007669"/>
    <property type="project" value="TreeGrafter"/>
</dbReference>
<feature type="signal peptide" evidence="2">
    <location>
        <begin position="1"/>
        <end position="23"/>
    </location>
</feature>
<gene>
    <name evidence="4" type="ORF">AB4Y30_04075</name>
</gene>
<dbReference type="SUPFAM" id="SSF53850">
    <property type="entry name" value="Periplasmic binding protein-like II"/>
    <property type="match status" value="1"/>
</dbReference>
<dbReference type="PROSITE" id="PS51257">
    <property type="entry name" value="PROKAR_LIPOPROTEIN"/>
    <property type="match status" value="1"/>
</dbReference>
<evidence type="ECO:0000313" key="4">
    <source>
        <dbReference type="EMBL" id="XDK33544.1"/>
    </source>
</evidence>